<protein>
    <submittedName>
        <fullName evidence="3">Uncharacterized protein</fullName>
    </submittedName>
</protein>
<keyword evidence="4" id="KW-1185">Reference proteome</keyword>
<feature type="compositionally biased region" description="Pro residues" evidence="1">
    <location>
        <begin position="76"/>
        <end position="95"/>
    </location>
</feature>
<proteinExistence type="predicted"/>
<evidence type="ECO:0000313" key="3">
    <source>
        <dbReference type="EMBL" id="EUN23565.1"/>
    </source>
</evidence>
<dbReference type="HOGENOM" id="CLU_1077958_0_0_1"/>
<dbReference type="EMBL" id="KI968784">
    <property type="protein sequence ID" value="EUN23565.1"/>
    <property type="molecule type" value="Genomic_DNA"/>
</dbReference>
<dbReference type="PANTHER" id="PTHR36195">
    <property type="entry name" value="DOMAIN PROTEIN, PUTATIVE (AFU_ORTHOLOGUE AFUA_5G01990)-RELATED-RELATED"/>
    <property type="match status" value="1"/>
</dbReference>
<dbReference type="GeneID" id="26256977"/>
<dbReference type="Proteomes" id="UP000054337">
    <property type="component" value="Unassembled WGS sequence"/>
</dbReference>
<evidence type="ECO:0000313" key="4">
    <source>
        <dbReference type="Proteomes" id="UP000054337"/>
    </source>
</evidence>
<dbReference type="AlphaFoldDB" id="W7ECE5"/>
<sequence>MYFPVLAVLAILPLLTTALGHDHHRVQGRDIKTEVVLVTQTVYTTMVIAPTPTIVASQAPTLSILTIGNPTTIVPAPSPPAAAPAKPSPPPPNPYTPLVSAPNNASIINSCDYDVWVSSIGGHESCGPGNTNYLVRAKTTYTEAIRVCTNAGVSLKVSKTVAGLVKPMQFEYTVGADKKSVSYDISYLDCMVKNGTEFKDFAGCVGQEKGIQAAGGIKCKGFHCVPGVECAQLAYTEPGFGGKNNAPVGTCGVEGGVVFEICAENRK</sequence>
<name>W7ECE5_BIPV3</name>
<feature type="region of interest" description="Disordered" evidence="1">
    <location>
        <begin position="76"/>
        <end position="96"/>
    </location>
</feature>
<feature type="signal peptide" evidence="2">
    <location>
        <begin position="1"/>
        <end position="20"/>
    </location>
</feature>
<dbReference type="InterPro" id="IPR006771">
    <property type="entry name" value="CetA-like"/>
</dbReference>
<evidence type="ECO:0000256" key="2">
    <source>
        <dbReference type="SAM" id="SignalP"/>
    </source>
</evidence>
<evidence type="ECO:0000256" key="1">
    <source>
        <dbReference type="SAM" id="MobiDB-lite"/>
    </source>
</evidence>
<dbReference type="Pfam" id="PF04681">
    <property type="entry name" value="Bys1"/>
    <property type="match status" value="1"/>
</dbReference>
<organism evidence="3 4">
    <name type="scientific">Bipolaris victoriae (strain FI3)</name>
    <name type="common">Victoria blight of oats agent</name>
    <name type="synonym">Cochliobolus victoriae</name>
    <dbReference type="NCBI Taxonomy" id="930091"/>
    <lineage>
        <taxon>Eukaryota</taxon>
        <taxon>Fungi</taxon>
        <taxon>Dikarya</taxon>
        <taxon>Ascomycota</taxon>
        <taxon>Pezizomycotina</taxon>
        <taxon>Dothideomycetes</taxon>
        <taxon>Pleosporomycetidae</taxon>
        <taxon>Pleosporales</taxon>
        <taxon>Pleosporineae</taxon>
        <taxon>Pleosporaceae</taxon>
        <taxon>Bipolaris</taxon>
    </lineage>
</organism>
<dbReference type="RefSeq" id="XP_014553143.1">
    <property type="nucleotide sequence ID" value="XM_014697657.1"/>
</dbReference>
<keyword evidence="2" id="KW-0732">Signal</keyword>
<feature type="chain" id="PRO_5004893960" evidence="2">
    <location>
        <begin position="21"/>
        <end position="267"/>
    </location>
</feature>
<accession>W7ECE5</accession>
<gene>
    <name evidence="3" type="ORF">COCVIDRAFT_40783</name>
</gene>
<dbReference type="PANTHER" id="PTHR36195:SF4">
    <property type="entry name" value="DOMAIN PROTEIN, PUTATIVE (AFU_ORTHOLOGUE AFUA_5G01990)-RELATED"/>
    <property type="match status" value="1"/>
</dbReference>
<dbReference type="OrthoDB" id="5144514at2759"/>
<reference evidence="3 4" key="1">
    <citation type="journal article" date="2013" name="PLoS Genet.">
        <title>Comparative genome structure, secondary metabolite, and effector coding capacity across Cochliobolus pathogens.</title>
        <authorList>
            <person name="Condon B.J."/>
            <person name="Leng Y."/>
            <person name="Wu D."/>
            <person name="Bushley K.E."/>
            <person name="Ohm R.A."/>
            <person name="Otillar R."/>
            <person name="Martin J."/>
            <person name="Schackwitz W."/>
            <person name="Grimwood J."/>
            <person name="MohdZainudin N."/>
            <person name="Xue C."/>
            <person name="Wang R."/>
            <person name="Manning V.A."/>
            <person name="Dhillon B."/>
            <person name="Tu Z.J."/>
            <person name="Steffenson B.J."/>
            <person name="Salamov A."/>
            <person name="Sun H."/>
            <person name="Lowry S."/>
            <person name="LaButti K."/>
            <person name="Han J."/>
            <person name="Copeland A."/>
            <person name="Lindquist E."/>
            <person name="Barry K."/>
            <person name="Schmutz J."/>
            <person name="Baker S.E."/>
            <person name="Ciuffetti L.M."/>
            <person name="Grigoriev I.V."/>
            <person name="Zhong S."/>
            <person name="Turgeon B.G."/>
        </authorList>
    </citation>
    <scope>NUCLEOTIDE SEQUENCE [LARGE SCALE GENOMIC DNA]</scope>
    <source>
        <strain evidence="3 4">FI3</strain>
    </source>
</reference>